<dbReference type="EMBL" id="JAWQEG010004344">
    <property type="protein sequence ID" value="KAK3862043.1"/>
    <property type="molecule type" value="Genomic_DNA"/>
</dbReference>
<gene>
    <name evidence="1" type="ORF">Pcinc_032061</name>
</gene>
<keyword evidence="2" id="KW-1185">Reference proteome</keyword>
<sequence length="93" mass="9969">MSITSSVTKYVSCVFFYFITGACSPQPDPHLIRLPLTTERLLATEGAVRAQVDTTSLCSGRQVTEALRLSLVSVSYNTTLTGCSHPSSSLLNA</sequence>
<dbReference type="Proteomes" id="UP001286313">
    <property type="component" value="Unassembled WGS sequence"/>
</dbReference>
<comment type="caution">
    <text evidence="1">The sequence shown here is derived from an EMBL/GenBank/DDBJ whole genome shotgun (WGS) entry which is preliminary data.</text>
</comment>
<evidence type="ECO:0000313" key="1">
    <source>
        <dbReference type="EMBL" id="KAK3862043.1"/>
    </source>
</evidence>
<name>A0AAE1K3N4_PETCI</name>
<organism evidence="1 2">
    <name type="scientific">Petrolisthes cinctipes</name>
    <name type="common">Flat porcelain crab</name>
    <dbReference type="NCBI Taxonomy" id="88211"/>
    <lineage>
        <taxon>Eukaryota</taxon>
        <taxon>Metazoa</taxon>
        <taxon>Ecdysozoa</taxon>
        <taxon>Arthropoda</taxon>
        <taxon>Crustacea</taxon>
        <taxon>Multicrustacea</taxon>
        <taxon>Malacostraca</taxon>
        <taxon>Eumalacostraca</taxon>
        <taxon>Eucarida</taxon>
        <taxon>Decapoda</taxon>
        <taxon>Pleocyemata</taxon>
        <taxon>Anomura</taxon>
        <taxon>Galatheoidea</taxon>
        <taxon>Porcellanidae</taxon>
        <taxon>Petrolisthes</taxon>
    </lineage>
</organism>
<dbReference type="AlphaFoldDB" id="A0AAE1K3N4"/>
<proteinExistence type="predicted"/>
<protein>
    <submittedName>
        <fullName evidence="1">Uncharacterized protein</fullName>
    </submittedName>
</protein>
<accession>A0AAE1K3N4</accession>
<evidence type="ECO:0000313" key="2">
    <source>
        <dbReference type="Proteomes" id="UP001286313"/>
    </source>
</evidence>
<reference evidence="1" key="1">
    <citation type="submission" date="2023-10" db="EMBL/GenBank/DDBJ databases">
        <title>Genome assemblies of two species of porcelain crab, Petrolisthes cinctipes and Petrolisthes manimaculis (Anomura: Porcellanidae).</title>
        <authorList>
            <person name="Angst P."/>
        </authorList>
    </citation>
    <scope>NUCLEOTIDE SEQUENCE</scope>
    <source>
        <strain evidence="1">PB745_01</strain>
        <tissue evidence="1">Gill</tissue>
    </source>
</reference>